<evidence type="ECO:0000256" key="5">
    <source>
        <dbReference type="SAM" id="MobiDB-lite"/>
    </source>
</evidence>
<feature type="domain" description="DNA2/NAM7 helicase-like C-terminal" evidence="6">
    <location>
        <begin position="443"/>
        <end position="627"/>
    </location>
</feature>
<dbReference type="PANTHER" id="PTHR43788:SF8">
    <property type="entry name" value="DNA-BINDING PROTEIN SMUBP-2"/>
    <property type="match status" value="1"/>
</dbReference>
<keyword evidence="1" id="KW-0547">Nucleotide-binding</keyword>
<keyword evidence="3 8" id="KW-0347">Helicase</keyword>
<dbReference type="SUPFAM" id="SSF52540">
    <property type="entry name" value="P-loop containing nucleoside triphosphate hydrolases"/>
    <property type="match status" value="1"/>
</dbReference>
<dbReference type="PANTHER" id="PTHR43788">
    <property type="entry name" value="DNA2/NAM7 HELICASE FAMILY MEMBER"/>
    <property type="match status" value="1"/>
</dbReference>
<dbReference type="InterPro" id="IPR047187">
    <property type="entry name" value="SF1_C_Upf1"/>
</dbReference>
<name>A0A6G9CXR1_RHOER</name>
<dbReference type="GO" id="GO:0016787">
    <property type="term" value="F:hydrolase activity"/>
    <property type="evidence" value="ECO:0007669"/>
    <property type="project" value="UniProtKB-KW"/>
</dbReference>
<keyword evidence="4" id="KW-0067">ATP-binding</keyword>
<feature type="domain" description="Restriction endonuclease type II-like" evidence="7">
    <location>
        <begin position="676"/>
        <end position="769"/>
    </location>
</feature>
<reference evidence="8 9" key="1">
    <citation type="submission" date="2020-03" db="EMBL/GenBank/DDBJ databases">
        <title>Screen low temperature-resistant strains for efficient degradation of petroleum hydrocarbons under the low temperature.</title>
        <authorList>
            <person name="Wang Y."/>
            <person name="Chen J."/>
        </authorList>
    </citation>
    <scope>NUCLEOTIDE SEQUENCE [LARGE SCALE GENOMIC DNA]</scope>
    <source>
        <strain evidence="8 9">KB1</strain>
    </source>
</reference>
<keyword evidence="2" id="KW-0378">Hydrolase</keyword>
<dbReference type="Pfam" id="PF18741">
    <property type="entry name" value="MTES_1575"/>
    <property type="match status" value="1"/>
</dbReference>
<dbReference type="InterPro" id="IPR041679">
    <property type="entry name" value="DNA2/NAM7-like_C"/>
</dbReference>
<evidence type="ECO:0000259" key="7">
    <source>
        <dbReference type="Pfam" id="PF18741"/>
    </source>
</evidence>
<dbReference type="Proteomes" id="UP000502345">
    <property type="component" value="Chromosome"/>
</dbReference>
<evidence type="ECO:0000256" key="4">
    <source>
        <dbReference type="ARBA" id="ARBA00022840"/>
    </source>
</evidence>
<proteinExistence type="predicted"/>
<dbReference type="GO" id="GO:0043139">
    <property type="term" value="F:5'-3' DNA helicase activity"/>
    <property type="evidence" value="ECO:0007669"/>
    <property type="project" value="TreeGrafter"/>
</dbReference>
<dbReference type="Pfam" id="PF13087">
    <property type="entry name" value="AAA_12"/>
    <property type="match status" value="1"/>
</dbReference>
<gene>
    <name evidence="8" type="ORF">G9444_4252</name>
</gene>
<dbReference type="Gene3D" id="3.40.960.10">
    <property type="entry name" value="VSR Endonuclease"/>
    <property type="match status" value="1"/>
</dbReference>
<dbReference type="GO" id="GO:0005524">
    <property type="term" value="F:ATP binding"/>
    <property type="evidence" value="ECO:0007669"/>
    <property type="project" value="UniProtKB-KW"/>
</dbReference>
<evidence type="ECO:0000313" key="8">
    <source>
        <dbReference type="EMBL" id="QIP41496.1"/>
    </source>
</evidence>
<dbReference type="CDD" id="cd18808">
    <property type="entry name" value="SF1_C_Upf1"/>
    <property type="match status" value="1"/>
</dbReference>
<evidence type="ECO:0000259" key="6">
    <source>
        <dbReference type="Pfam" id="PF13087"/>
    </source>
</evidence>
<dbReference type="InterPro" id="IPR011335">
    <property type="entry name" value="Restrct_endonuc-II-like"/>
</dbReference>
<evidence type="ECO:0000313" key="9">
    <source>
        <dbReference type="Proteomes" id="UP000502345"/>
    </source>
</evidence>
<protein>
    <submittedName>
        <fullName evidence="8">Putative DNA helicase</fullName>
    </submittedName>
</protein>
<feature type="region of interest" description="Disordered" evidence="5">
    <location>
        <begin position="959"/>
        <end position="988"/>
    </location>
</feature>
<dbReference type="InterPro" id="IPR049468">
    <property type="entry name" value="Restrct_endonuc-II-like_dom"/>
</dbReference>
<evidence type="ECO:0000256" key="2">
    <source>
        <dbReference type="ARBA" id="ARBA00022801"/>
    </source>
</evidence>
<dbReference type="InterPro" id="IPR050534">
    <property type="entry name" value="Coronavir_polyprotein_1ab"/>
</dbReference>
<dbReference type="EMBL" id="CP050124">
    <property type="protein sequence ID" value="QIP41496.1"/>
    <property type="molecule type" value="Genomic_DNA"/>
</dbReference>
<dbReference type="AlphaFoldDB" id="A0A6G9CXR1"/>
<accession>A0A6G9CXR1</accession>
<evidence type="ECO:0000256" key="1">
    <source>
        <dbReference type="ARBA" id="ARBA00022741"/>
    </source>
</evidence>
<dbReference type="Gene3D" id="3.40.50.300">
    <property type="entry name" value="P-loop containing nucleotide triphosphate hydrolases"/>
    <property type="match status" value="2"/>
</dbReference>
<dbReference type="InterPro" id="IPR027417">
    <property type="entry name" value="P-loop_NTPase"/>
</dbReference>
<dbReference type="SUPFAM" id="SSF52980">
    <property type="entry name" value="Restriction endonuclease-like"/>
    <property type="match status" value="1"/>
</dbReference>
<evidence type="ECO:0000256" key="3">
    <source>
        <dbReference type="ARBA" id="ARBA00022806"/>
    </source>
</evidence>
<sequence>MVETEVDGRRAAVVFHELAVAMENGQEWRGRFRKSDQQKAVEELGPVPTVDGQPATSTENVRYVAEHLRALDCVRSAAAILADLGVSLTTKGSRALQVNNLHRTVSEVQTVNACVAEVRALVERLVAVGQGAPPIRGLAQAQAVAAAADAVADTDRAEQAQTYMRQLSVDIAGAFAGAVSPESQALIEAIDAADVDGISHALTGLEIARRERDEEIQLNTLSAQLESEAPNLAQLIRGTSDDSSWNVRLDELDDAWAWRRAQAWVQKQHEPGRDKELEHVLAVTEADISQLTAKLAAERAWIGCLERMTAEQVGALQSYRDHVANTGKGTGKYAETFRVAARDAMQKAQGAVPAWVMPLQQVLASIPPEPNSFDVVVVDEASQADLSSLFLLWLAPRVIVVGDDKQCAPSEVASGALDDVFGRLETYLPDMPVYLRSSLTPRSSMFSMLRTRFGQVVRLREHFRCMPEIINWSSNQFYRDAPLIPVRQYGADRLPPLRTTYVPGGAVTGKNAALVNRTEALAIADAIEACLSDTAYAGKTFGVVVLQGQRQVDLIQNELLKRLDVDQWEDRRLRIGTPPDFQGDERHVILLSMVIGPEQRVMAMTKNEYQRRYNVAASRAQDQLWLFHSVTSDNLQSTDLRHSLMTYMQSTSSAPADPMPEHVTRDSKHSEFDSLFEQRIFLDIVARGYHVNCQVEVNGRRIDLVVTGSAGRLAVECDGDHWHSTPDQVRSDMERERELKRCGWEFWRIRESEYYMDPVASLSGLWAELDRRGISPGSVASSPLAKDTTAVWVPPVMPNDESLAEDVAEAELANVIPADVPVPVVTVPVVIVGIPGESLEVIEGGQGMSSEAEIKIVDPVVETDSETTMPVFKVSSVWEVMPDSAIPRPEDYLFDRWLTEVESGPQSAGGVADLWQLDRVQVWAAARKLVHENKLCRVGVRPDIRYQLVPSADSVLDGQGIVNPHADTSSDGVTSERQRHPSDLSAGVLPRLDKGRAEQVVLAYAESVPVNVDQVMRLTRFDEGSAIQLLDGLKKRGVLRSADQDGITVWMRNIDGVQEEALADVAASQPVVQVEAFAETSETTDIAEILALIDAPMGHPSHEIASPHRGTRSRIFAVYKGVRTEAVFVHGTNEVTLTSGPLSGQGYQTPSGAARAVVAYQSPTINPLRNGWEFWNLDDGSGRQLRAYKG</sequence>
<organism evidence="8 9">
    <name type="scientific">Rhodococcus erythropolis</name>
    <name type="common">Arthrobacter picolinophilus</name>
    <dbReference type="NCBI Taxonomy" id="1833"/>
    <lineage>
        <taxon>Bacteria</taxon>
        <taxon>Bacillati</taxon>
        <taxon>Actinomycetota</taxon>
        <taxon>Actinomycetes</taxon>
        <taxon>Mycobacteriales</taxon>
        <taxon>Nocardiaceae</taxon>
        <taxon>Rhodococcus</taxon>
        <taxon>Rhodococcus erythropolis group</taxon>
    </lineage>
</organism>